<dbReference type="Proteomes" id="UP000281553">
    <property type="component" value="Unassembled WGS sequence"/>
</dbReference>
<proteinExistence type="predicted"/>
<evidence type="ECO:0000256" key="1">
    <source>
        <dbReference type="SAM" id="MobiDB-lite"/>
    </source>
</evidence>
<dbReference type="AlphaFoldDB" id="A0A3P7P0M1"/>
<evidence type="ECO:0000313" key="2">
    <source>
        <dbReference type="EMBL" id="VDN13932.1"/>
    </source>
</evidence>
<dbReference type="EMBL" id="UYRU01057781">
    <property type="protein sequence ID" value="VDN13932.1"/>
    <property type="molecule type" value="Genomic_DNA"/>
</dbReference>
<accession>A0A3P7P0M1</accession>
<keyword evidence="3" id="KW-1185">Reference proteome</keyword>
<gene>
    <name evidence="2" type="ORF">DILT_LOCUS9763</name>
</gene>
<organism evidence="2 3">
    <name type="scientific">Dibothriocephalus latus</name>
    <name type="common">Fish tapeworm</name>
    <name type="synonym">Diphyllobothrium latum</name>
    <dbReference type="NCBI Taxonomy" id="60516"/>
    <lineage>
        <taxon>Eukaryota</taxon>
        <taxon>Metazoa</taxon>
        <taxon>Spiralia</taxon>
        <taxon>Lophotrochozoa</taxon>
        <taxon>Platyhelminthes</taxon>
        <taxon>Cestoda</taxon>
        <taxon>Eucestoda</taxon>
        <taxon>Diphyllobothriidea</taxon>
        <taxon>Diphyllobothriidae</taxon>
        <taxon>Dibothriocephalus</taxon>
    </lineage>
</organism>
<name>A0A3P7P0M1_DIBLA</name>
<feature type="compositionally biased region" description="Polar residues" evidence="1">
    <location>
        <begin position="87"/>
        <end position="99"/>
    </location>
</feature>
<reference evidence="2 3" key="1">
    <citation type="submission" date="2018-11" db="EMBL/GenBank/DDBJ databases">
        <authorList>
            <consortium name="Pathogen Informatics"/>
        </authorList>
    </citation>
    <scope>NUCLEOTIDE SEQUENCE [LARGE SCALE GENOMIC DNA]</scope>
</reference>
<feature type="compositionally biased region" description="Pro residues" evidence="1">
    <location>
        <begin position="105"/>
        <end position="118"/>
    </location>
</feature>
<protein>
    <submittedName>
        <fullName evidence="2">Uncharacterized protein</fullName>
    </submittedName>
</protein>
<sequence>MELSSFSLKVKELDAYVPAIYLEAPASTLEDKLCLTVEKQLANFKELVLRVIRQEMLAKLEEFSRCSRRQSLRETLRDYFKRPKPQRTVQEPAPSSFSVSTKAPKTPPPPPPPTPPRKTPLSPSKSVRVPRTQLYYPWQDSSLRFRSKSSTPSVPFPPDLKESLEQWLREYPSNLDCSAVENFNKWMQETPGDWLS</sequence>
<evidence type="ECO:0000313" key="3">
    <source>
        <dbReference type="Proteomes" id="UP000281553"/>
    </source>
</evidence>
<dbReference type="OrthoDB" id="6244277at2759"/>
<feature type="region of interest" description="Disordered" evidence="1">
    <location>
        <begin position="77"/>
        <end position="131"/>
    </location>
</feature>